<keyword evidence="2" id="KW-1185">Reference proteome</keyword>
<accession>A0A1M5B8L1</accession>
<dbReference type="EMBL" id="FQUS01000008">
    <property type="protein sequence ID" value="SHF38864.1"/>
    <property type="molecule type" value="Genomic_DNA"/>
</dbReference>
<evidence type="ECO:0000313" key="1">
    <source>
        <dbReference type="EMBL" id="SHF38864.1"/>
    </source>
</evidence>
<reference evidence="1 2" key="1">
    <citation type="submission" date="2016-11" db="EMBL/GenBank/DDBJ databases">
        <authorList>
            <person name="Jaros S."/>
            <person name="Januszkiewicz K."/>
            <person name="Wedrychowicz H."/>
        </authorList>
    </citation>
    <scope>NUCLEOTIDE SEQUENCE [LARGE SCALE GENOMIC DNA]</scope>
    <source>
        <strain evidence="1 2">DSM 21986</strain>
    </source>
</reference>
<proteinExistence type="predicted"/>
<gene>
    <name evidence="1" type="ORF">SAMN05443144_10833</name>
</gene>
<dbReference type="RefSeq" id="WP_073062514.1">
    <property type="nucleotide sequence ID" value="NZ_FQUS01000008.1"/>
</dbReference>
<sequence length="140" mass="15891">MILLRWCCILFVFLVCCELNEQQDKNNLLNATVEVGFGESVSLNRDEMNVTFLDVMSDSRCPIDVTCIHAGEATILVQVLKKDGTHGKFELDVLTQNTANVDFEEYGLHLEKLMPWSVSTKTIELEEYIAVFKIKKTADN</sequence>
<evidence type="ECO:0000313" key="2">
    <source>
        <dbReference type="Proteomes" id="UP000184041"/>
    </source>
</evidence>
<name>A0A1M5B8L1_9BACT</name>
<dbReference type="AlphaFoldDB" id="A0A1M5B8L1"/>
<dbReference type="Proteomes" id="UP000184041">
    <property type="component" value="Unassembled WGS sequence"/>
</dbReference>
<protein>
    <submittedName>
        <fullName evidence="1">Uncharacterized protein</fullName>
    </submittedName>
</protein>
<organism evidence="1 2">
    <name type="scientific">Fodinibius roseus</name>
    <dbReference type="NCBI Taxonomy" id="1194090"/>
    <lineage>
        <taxon>Bacteria</taxon>
        <taxon>Pseudomonadati</taxon>
        <taxon>Balneolota</taxon>
        <taxon>Balneolia</taxon>
        <taxon>Balneolales</taxon>
        <taxon>Balneolaceae</taxon>
        <taxon>Fodinibius</taxon>
    </lineage>
</organism>
<dbReference type="STRING" id="1194090.SAMN05443144_10833"/>
<dbReference type="OrthoDB" id="163809at2"/>